<organism evidence="1 2">
    <name type="scientific">Rhododendron molle</name>
    <name type="common">Chinese azalea</name>
    <name type="synonym">Azalea mollis</name>
    <dbReference type="NCBI Taxonomy" id="49168"/>
    <lineage>
        <taxon>Eukaryota</taxon>
        <taxon>Viridiplantae</taxon>
        <taxon>Streptophyta</taxon>
        <taxon>Embryophyta</taxon>
        <taxon>Tracheophyta</taxon>
        <taxon>Spermatophyta</taxon>
        <taxon>Magnoliopsida</taxon>
        <taxon>eudicotyledons</taxon>
        <taxon>Gunneridae</taxon>
        <taxon>Pentapetalae</taxon>
        <taxon>asterids</taxon>
        <taxon>Ericales</taxon>
        <taxon>Ericaceae</taxon>
        <taxon>Ericoideae</taxon>
        <taxon>Rhodoreae</taxon>
        <taxon>Rhododendron</taxon>
    </lineage>
</organism>
<dbReference type="Proteomes" id="UP001062846">
    <property type="component" value="Chromosome 7"/>
</dbReference>
<evidence type="ECO:0000313" key="2">
    <source>
        <dbReference type="Proteomes" id="UP001062846"/>
    </source>
</evidence>
<name>A0ACC0N071_RHOML</name>
<accession>A0ACC0N071</accession>
<dbReference type="EMBL" id="CM046394">
    <property type="protein sequence ID" value="KAI8546274.1"/>
    <property type="molecule type" value="Genomic_DNA"/>
</dbReference>
<protein>
    <submittedName>
        <fullName evidence="1">Uncharacterized protein</fullName>
    </submittedName>
</protein>
<keyword evidence="2" id="KW-1185">Reference proteome</keyword>
<reference evidence="1" key="1">
    <citation type="submission" date="2022-02" db="EMBL/GenBank/DDBJ databases">
        <title>Plant Genome Project.</title>
        <authorList>
            <person name="Zhang R.-G."/>
        </authorList>
    </citation>
    <scope>NUCLEOTIDE SEQUENCE</scope>
    <source>
        <strain evidence="1">AT1</strain>
    </source>
</reference>
<proteinExistence type="predicted"/>
<evidence type="ECO:0000313" key="1">
    <source>
        <dbReference type="EMBL" id="KAI8546274.1"/>
    </source>
</evidence>
<gene>
    <name evidence="1" type="ORF">RHMOL_Rhmol07G0104400</name>
</gene>
<comment type="caution">
    <text evidence="1">The sequence shown here is derived from an EMBL/GenBank/DDBJ whole genome shotgun (WGS) entry which is preliminary data.</text>
</comment>
<sequence length="699" mass="75776">MLWRLAVVMDEVKLAVQSSKFMGSEGFGGGGGGGGLGVTVTEVEARESDRISILVASSIGRYSSALGKKAEMCDVNTSQSSFWDKMANTELCSRSNQISSFSSEEAPEELKLRSRNNSTFSMPSLEGKQVQRKSGKVARSSSGCSKRSRVAQMKEVSINEAEADDIKAWGKKVKKEYLRSFITQEKSQIAKQRNTINGKRGDKRNGKVVMKGKYDYLSLKAGMVGFNSGAGGNNFLGAYGLKSDTSDVTKHLDELSVNELLDGSYKGPSFAKDKGKKAANLNENVVHSVRNAFSILRLHKPLHNQNSSEIDNSCNRKVSTCSVSSDTSVASRNAGDKGDTNTVHPSSYDKVQDSLSKNEPPAKVLDLELRQPKDILERLALPSPKDLDSLLLDAAKPSVLLKNNNSDSRGKQVSQRASLSPFPWSHNSGGHCKASADGIKLSVSRTTCQGRWVKIGNTSTSPEGGSGFLADLESLTKDNNLVALKGPKCGPSESEIAPATSVSFPWFELGSSSSAAPSIASQLPPESSSNLKCEIDAGHSPRLLAAAQTLYDIASHSLKQHGMIRDVCRKCGNLRSNKVPYVHLKCARLLVSYGTPIDVDTLRAILEEEATSQTLDKASTKAYDASVHEIYSVEEKLNDVEALNTELNQNSLKCHQLKTIQLKILTASGRVMRYLETVRLIASFEEAYVGKVKRQMPYG</sequence>